<dbReference type="EMBL" id="NHSJ01000134">
    <property type="protein sequence ID" value="PPQ26494.1"/>
    <property type="molecule type" value="Genomic_DNA"/>
</dbReference>
<dbReference type="NCBIfam" id="TIGR02107">
    <property type="entry name" value="PQQ_syn_pqqA"/>
    <property type="match status" value="1"/>
</dbReference>
<dbReference type="Pfam" id="PF08042">
    <property type="entry name" value="PqqA"/>
    <property type="match status" value="1"/>
</dbReference>
<name>A0A2S6MVV0_9HYPH</name>
<keyword evidence="4" id="KW-0884">PQQ biosynthesis</keyword>
<evidence type="ECO:0000313" key="7">
    <source>
        <dbReference type="Proteomes" id="UP000239089"/>
    </source>
</evidence>
<feature type="domain" description="Reelin" evidence="5">
    <location>
        <begin position="1"/>
        <end position="25"/>
    </location>
</feature>
<comment type="caution">
    <text evidence="6">The sequence shown here is derived from an EMBL/GenBank/DDBJ whole genome shotgun (WGS) entry which is preliminary data.</text>
</comment>
<dbReference type="Proteomes" id="UP000239089">
    <property type="component" value="Unassembled WGS sequence"/>
</dbReference>
<gene>
    <name evidence="6" type="ORF">CCR94_22420</name>
</gene>
<dbReference type="InterPro" id="IPR011725">
    <property type="entry name" value="PQQ_synth_PqqA"/>
</dbReference>
<protein>
    <recommendedName>
        <fullName evidence="3">Coenzyme PQQ synthesis protein A</fullName>
    </recommendedName>
</protein>
<proteinExistence type="inferred from homology"/>
<evidence type="ECO:0000256" key="2">
    <source>
        <dbReference type="ARBA" id="ARBA00009325"/>
    </source>
</evidence>
<dbReference type="RefSeq" id="WP_104469644.1">
    <property type="nucleotide sequence ID" value="NZ_JACIGC010000006.1"/>
</dbReference>
<evidence type="ECO:0000256" key="1">
    <source>
        <dbReference type="ARBA" id="ARBA00004886"/>
    </source>
</evidence>
<accession>A0A2S6MVV0</accession>
<comment type="similarity">
    <text evidence="2">Belongs to the PqqA family.</text>
</comment>
<dbReference type="InterPro" id="IPR002861">
    <property type="entry name" value="Reeler_dom"/>
</dbReference>
<evidence type="ECO:0000256" key="3">
    <source>
        <dbReference type="ARBA" id="ARBA00015086"/>
    </source>
</evidence>
<dbReference type="PROSITE" id="PS51019">
    <property type="entry name" value="REELIN"/>
    <property type="match status" value="1"/>
</dbReference>
<comment type="pathway">
    <text evidence="1">Cofactor biosynthesis; pyrroloquinoline quinone biosynthesis.</text>
</comment>
<dbReference type="AlphaFoldDB" id="A0A2S6MVV0"/>
<keyword evidence="7" id="KW-1185">Reference proteome</keyword>
<dbReference type="UniPathway" id="UPA00539"/>
<organism evidence="6 7">
    <name type="scientific">Rhodoblastus sphagnicola</name>
    <dbReference type="NCBI Taxonomy" id="333368"/>
    <lineage>
        <taxon>Bacteria</taxon>
        <taxon>Pseudomonadati</taxon>
        <taxon>Pseudomonadota</taxon>
        <taxon>Alphaproteobacteria</taxon>
        <taxon>Hyphomicrobiales</taxon>
        <taxon>Rhodoblastaceae</taxon>
        <taxon>Rhodoblastus</taxon>
    </lineage>
</organism>
<evidence type="ECO:0000313" key="6">
    <source>
        <dbReference type="EMBL" id="PPQ26494.1"/>
    </source>
</evidence>
<evidence type="ECO:0000256" key="4">
    <source>
        <dbReference type="ARBA" id="ARBA00022905"/>
    </source>
</evidence>
<dbReference type="GO" id="GO:0018189">
    <property type="term" value="P:pyrroloquinoline quinone biosynthetic process"/>
    <property type="evidence" value="ECO:0007669"/>
    <property type="project" value="UniProtKB-UniPathway"/>
</dbReference>
<evidence type="ECO:0000259" key="5">
    <source>
        <dbReference type="PROSITE" id="PS51019"/>
    </source>
</evidence>
<sequence length="25" mass="2767">MTWTVPEACEVCVGMEVTSYMSAEI</sequence>
<reference evidence="6 7" key="1">
    <citation type="journal article" date="2018" name="Arch. Microbiol.">
        <title>New insights into the metabolic potential of the phototrophic purple bacterium Rhodopila globiformis DSM 161(T) from its draft genome sequence and evidence for a vanadium-dependent nitrogenase.</title>
        <authorList>
            <person name="Imhoff J.F."/>
            <person name="Rahn T."/>
            <person name="Kunzel S."/>
            <person name="Neulinger S.C."/>
        </authorList>
    </citation>
    <scope>NUCLEOTIDE SEQUENCE [LARGE SCALE GENOMIC DNA]</scope>
    <source>
        <strain evidence="6 7">DSM 16996</strain>
    </source>
</reference>